<keyword evidence="3" id="KW-1185">Reference proteome</keyword>
<gene>
    <name evidence="2" type="ORF">SAMN04489832_1491</name>
</gene>
<name>A0A1N5VB55_9ACTN</name>
<evidence type="ECO:0000256" key="1">
    <source>
        <dbReference type="SAM" id="MobiDB-lite"/>
    </source>
</evidence>
<reference evidence="3" key="1">
    <citation type="submission" date="2016-12" db="EMBL/GenBank/DDBJ databases">
        <authorList>
            <person name="Varghese N."/>
            <person name="Submissions S."/>
        </authorList>
    </citation>
    <scope>NUCLEOTIDE SEQUENCE [LARGE SCALE GENOMIC DNA]</scope>
    <source>
        <strain evidence="3">DSM 45599</strain>
    </source>
</reference>
<proteinExistence type="predicted"/>
<sequence>MVKDACGRTAPMSRVAEQAPAWPGRPSRRQPVGDIQPPPTPIGTPFVEVHANGKWWTTSTMIKLLWIQNNEVNVLRLFGVDELIEITWMG</sequence>
<dbReference type="Proteomes" id="UP000185124">
    <property type="component" value="Unassembled WGS sequence"/>
</dbReference>
<accession>A0A1N5VB55</accession>
<dbReference type="EMBL" id="FSQT01000001">
    <property type="protein sequence ID" value="SIM69986.1"/>
    <property type="molecule type" value="Genomic_DNA"/>
</dbReference>
<evidence type="ECO:0000313" key="2">
    <source>
        <dbReference type="EMBL" id="SIM69986.1"/>
    </source>
</evidence>
<protein>
    <submittedName>
        <fullName evidence="2">Uncharacterized protein</fullName>
    </submittedName>
</protein>
<dbReference type="AlphaFoldDB" id="A0A1N5VB55"/>
<evidence type="ECO:0000313" key="3">
    <source>
        <dbReference type="Proteomes" id="UP000185124"/>
    </source>
</evidence>
<organism evidence="2 3">
    <name type="scientific">Micromonospora cremea</name>
    <dbReference type="NCBI Taxonomy" id="709881"/>
    <lineage>
        <taxon>Bacteria</taxon>
        <taxon>Bacillati</taxon>
        <taxon>Actinomycetota</taxon>
        <taxon>Actinomycetes</taxon>
        <taxon>Micromonosporales</taxon>
        <taxon>Micromonosporaceae</taxon>
        <taxon>Micromonospora</taxon>
    </lineage>
</organism>
<feature type="region of interest" description="Disordered" evidence="1">
    <location>
        <begin position="1"/>
        <end position="42"/>
    </location>
</feature>